<evidence type="ECO:0000313" key="7">
    <source>
        <dbReference type="Proteomes" id="UP001221142"/>
    </source>
</evidence>
<evidence type="ECO:0000256" key="4">
    <source>
        <dbReference type="PROSITE-ProRule" id="PRU00134"/>
    </source>
</evidence>
<dbReference type="SUPFAM" id="SSF144232">
    <property type="entry name" value="HIT/MYND zinc finger-like"/>
    <property type="match status" value="1"/>
</dbReference>
<protein>
    <recommendedName>
        <fullName evidence="5">MYND-type domain-containing protein</fullName>
    </recommendedName>
</protein>
<accession>A0AAD7BNN4</accession>
<evidence type="ECO:0000256" key="3">
    <source>
        <dbReference type="ARBA" id="ARBA00022833"/>
    </source>
</evidence>
<dbReference type="Gene3D" id="6.10.140.2220">
    <property type="match status" value="1"/>
</dbReference>
<sequence>MTTIHPDLLPRNISKLPRSLQPSARRAMGPSSWSGIPDGFRRQIISLSLSGDEEGLGLLPVFYAQLDPSLIPSTDFWDTLDLTHSTSPLCIKDSSLTLVLLAARAHSPWFPLATTADLWPRVWKWVEFLSLYCDHTESRAFAMEMYPVFSSIVKGFSEHQPTRLLMISTPGIRRLLATGWTTLLHAFDAERETMGINTQLRDIGESLAAWALVRGAQDLPELLEGCGGTRENLRLALIRTISLSVTYSPNPLATSALTGVGLLLDHGYSTSTDIHDYLRSNGLIPALVPALSVGEFSPSVGPPALVPFIRLLTGPGSISQYPLVVQALRAGLLSQVIGWGETMGANPMPQDSALPQLLESILPQTLVYYPAVVEMKKAFSVVELLAHGNRFSRSALYPLWINLKALVDRRAKMLEAWDYTGRPSSLACHNLECDTADEREFFQRCSACFTAAYCSPACQRADWVDGHREDCPLLRRAHQAQDQLGMRHRDKTFIRALLSADYQRFRVLIAIHMVKFIARNPDTSFYVLFDYTRGIKLNISVVCSTPGLTGLALSPAWAARAARAGGCLVLHGIRIGNGFTGRCVTLIWPLRATSSAFYDGLREIARNWNGVESTEVEGLVRDLVERTKSTELHYY</sequence>
<dbReference type="Pfam" id="PF01753">
    <property type="entry name" value="zf-MYND"/>
    <property type="match status" value="1"/>
</dbReference>
<keyword evidence="7" id="KW-1185">Reference proteome</keyword>
<keyword evidence="3" id="KW-0862">Zinc</keyword>
<name>A0AAD7BNN4_9AGAR</name>
<gene>
    <name evidence="6" type="ORF">FB45DRAFT_75638</name>
</gene>
<dbReference type="EMBL" id="JARKIF010000012">
    <property type="protein sequence ID" value="KAJ7626140.1"/>
    <property type="molecule type" value="Genomic_DNA"/>
</dbReference>
<dbReference type="PROSITE" id="PS50865">
    <property type="entry name" value="ZF_MYND_2"/>
    <property type="match status" value="1"/>
</dbReference>
<dbReference type="AlphaFoldDB" id="A0AAD7BNN4"/>
<reference evidence="6" key="1">
    <citation type="submission" date="2023-03" db="EMBL/GenBank/DDBJ databases">
        <title>Massive genome expansion in bonnet fungi (Mycena s.s.) driven by repeated elements and novel gene families across ecological guilds.</title>
        <authorList>
            <consortium name="Lawrence Berkeley National Laboratory"/>
            <person name="Harder C.B."/>
            <person name="Miyauchi S."/>
            <person name="Viragh M."/>
            <person name="Kuo A."/>
            <person name="Thoen E."/>
            <person name="Andreopoulos B."/>
            <person name="Lu D."/>
            <person name="Skrede I."/>
            <person name="Drula E."/>
            <person name="Henrissat B."/>
            <person name="Morin E."/>
            <person name="Kohler A."/>
            <person name="Barry K."/>
            <person name="LaButti K."/>
            <person name="Morin E."/>
            <person name="Salamov A."/>
            <person name="Lipzen A."/>
            <person name="Mereny Z."/>
            <person name="Hegedus B."/>
            <person name="Baldrian P."/>
            <person name="Stursova M."/>
            <person name="Weitz H."/>
            <person name="Taylor A."/>
            <person name="Grigoriev I.V."/>
            <person name="Nagy L.G."/>
            <person name="Martin F."/>
            <person name="Kauserud H."/>
        </authorList>
    </citation>
    <scope>NUCLEOTIDE SEQUENCE</scope>
    <source>
        <strain evidence="6">9284</strain>
    </source>
</reference>
<dbReference type="Proteomes" id="UP001221142">
    <property type="component" value="Unassembled WGS sequence"/>
</dbReference>
<proteinExistence type="predicted"/>
<evidence type="ECO:0000256" key="2">
    <source>
        <dbReference type="ARBA" id="ARBA00022771"/>
    </source>
</evidence>
<keyword evidence="2 4" id="KW-0863">Zinc-finger</keyword>
<feature type="domain" description="MYND-type" evidence="5">
    <location>
        <begin position="430"/>
        <end position="471"/>
    </location>
</feature>
<keyword evidence="1" id="KW-0479">Metal-binding</keyword>
<dbReference type="InterPro" id="IPR002893">
    <property type="entry name" value="Znf_MYND"/>
</dbReference>
<evidence type="ECO:0000256" key="1">
    <source>
        <dbReference type="ARBA" id="ARBA00022723"/>
    </source>
</evidence>
<organism evidence="6 7">
    <name type="scientific">Roridomyces roridus</name>
    <dbReference type="NCBI Taxonomy" id="1738132"/>
    <lineage>
        <taxon>Eukaryota</taxon>
        <taxon>Fungi</taxon>
        <taxon>Dikarya</taxon>
        <taxon>Basidiomycota</taxon>
        <taxon>Agaricomycotina</taxon>
        <taxon>Agaricomycetes</taxon>
        <taxon>Agaricomycetidae</taxon>
        <taxon>Agaricales</taxon>
        <taxon>Marasmiineae</taxon>
        <taxon>Mycenaceae</taxon>
        <taxon>Roridomyces</taxon>
    </lineage>
</organism>
<comment type="caution">
    <text evidence="6">The sequence shown here is derived from an EMBL/GenBank/DDBJ whole genome shotgun (WGS) entry which is preliminary data.</text>
</comment>
<dbReference type="GO" id="GO:0008270">
    <property type="term" value="F:zinc ion binding"/>
    <property type="evidence" value="ECO:0007669"/>
    <property type="project" value="UniProtKB-KW"/>
</dbReference>
<evidence type="ECO:0000313" key="6">
    <source>
        <dbReference type="EMBL" id="KAJ7626140.1"/>
    </source>
</evidence>
<evidence type="ECO:0000259" key="5">
    <source>
        <dbReference type="PROSITE" id="PS50865"/>
    </source>
</evidence>